<gene>
    <name evidence="2" type="ORF">NJQ99_15710</name>
</gene>
<dbReference type="EMBL" id="JAMZFT010000004">
    <property type="protein sequence ID" value="MCP1337868.1"/>
    <property type="molecule type" value="Genomic_DNA"/>
</dbReference>
<dbReference type="InterPro" id="IPR042262">
    <property type="entry name" value="CN_hydtase_beta_C"/>
</dbReference>
<feature type="domain" description="Nitrile hydratase beta subunit-like N-terminal" evidence="1">
    <location>
        <begin position="1"/>
        <end position="98"/>
    </location>
</feature>
<keyword evidence="3" id="KW-1185">Reference proteome</keyword>
<dbReference type="Gene3D" id="1.10.472.20">
    <property type="entry name" value="Nitrile hydratase, beta subunit"/>
    <property type="match status" value="1"/>
</dbReference>
<protein>
    <submittedName>
        <fullName evidence="2">Nitrile hydratase subunit beta</fullName>
    </submittedName>
</protein>
<dbReference type="RefSeq" id="WP_269333829.1">
    <property type="nucleotide sequence ID" value="NZ_JAMZFT010000004.1"/>
</dbReference>
<reference evidence="2" key="1">
    <citation type="submission" date="2022-06" db="EMBL/GenBank/DDBJ databases">
        <title>Isolation and Genomics of Futiania mangrovii gen. nov., sp. nov., a Rare and Metabolically-versatile member in the Class Alphaproteobacteria.</title>
        <authorList>
            <person name="Liu L."/>
            <person name="Huang W.-C."/>
            <person name="Pan J."/>
            <person name="Li J."/>
            <person name="Huang Y."/>
            <person name="Du H."/>
            <person name="Liu Y."/>
            <person name="Li M."/>
        </authorList>
    </citation>
    <scope>NUCLEOTIDE SEQUENCE</scope>
    <source>
        <strain evidence="2">FT118</strain>
    </source>
</reference>
<dbReference type="InterPro" id="IPR049054">
    <property type="entry name" value="CN_hydtase_beta-like_N"/>
</dbReference>
<evidence type="ECO:0000313" key="3">
    <source>
        <dbReference type="Proteomes" id="UP001055804"/>
    </source>
</evidence>
<organism evidence="2 3">
    <name type="scientific">Futiania mangrovi</name>
    <dbReference type="NCBI Taxonomy" id="2959716"/>
    <lineage>
        <taxon>Bacteria</taxon>
        <taxon>Pseudomonadati</taxon>
        <taxon>Pseudomonadota</taxon>
        <taxon>Alphaproteobacteria</taxon>
        <taxon>Futianiales</taxon>
        <taxon>Futianiaceae</taxon>
        <taxon>Futiania</taxon>
    </lineage>
</organism>
<comment type="caution">
    <text evidence="2">The sequence shown here is derived from an EMBL/GenBank/DDBJ whole genome shotgun (WGS) entry which is preliminary data.</text>
</comment>
<sequence>MRGYHDIGGDEAGCIPMEELPWLHWEKQTEAVRNLLGDGTRRIVSLDEMRRGFESFGADKYKALSFYRRRLEAMIDILVEKNVITREELDAAIAEQREIWGSKPGEGSAA</sequence>
<dbReference type="AlphaFoldDB" id="A0A9J6PCC6"/>
<dbReference type="SUPFAM" id="SSF50090">
    <property type="entry name" value="Electron transport accessory proteins"/>
    <property type="match status" value="1"/>
</dbReference>
<dbReference type="InterPro" id="IPR008990">
    <property type="entry name" value="Elect_transpt_acc-like_dom_sf"/>
</dbReference>
<dbReference type="Proteomes" id="UP001055804">
    <property type="component" value="Unassembled WGS sequence"/>
</dbReference>
<accession>A0A9J6PCC6</accession>
<evidence type="ECO:0000259" key="1">
    <source>
        <dbReference type="Pfam" id="PF21006"/>
    </source>
</evidence>
<name>A0A9J6PCC6_9PROT</name>
<proteinExistence type="predicted"/>
<dbReference type="Pfam" id="PF21006">
    <property type="entry name" value="NHase_beta_N"/>
    <property type="match status" value="1"/>
</dbReference>
<evidence type="ECO:0000313" key="2">
    <source>
        <dbReference type="EMBL" id="MCP1337868.1"/>
    </source>
</evidence>